<evidence type="ECO:0000256" key="1">
    <source>
        <dbReference type="ARBA" id="ARBA00001947"/>
    </source>
</evidence>
<dbReference type="GO" id="GO:0008270">
    <property type="term" value="F:zinc ion binding"/>
    <property type="evidence" value="ECO:0007669"/>
    <property type="project" value="InterPro"/>
</dbReference>
<dbReference type="PANTHER" id="PTHR11705:SF143">
    <property type="entry name" value="SLL0236 PROTEIN"/>
    <property type="match status" value="1"/>
</dbReference>
<dbReference type="AlphaFoldDB" id="A0AAJ4XEJ3"/>
<dbReference type="GO" id="GO:0006508">
    <property type="term" value="P:proteolysis"/>
    <property type="evidence" value="ECO:0007669"/>
    <property type="project" value="UniProtKB-KW"/>
</dbReference>
<keyword evidence="4" id="KW-0378">Hydrolase</keyword>
<keyword evidence="8" id="KW-0732">Signal</keyword>
<dbReference type="GO" id="GO:0005615">
    <property type="term" value="C:extracellular space"/>
    <property type="evidence" value="ECO:0007669"/>
    <property type="project" value="TreeGrafter"/>
</dbReference>
<evidence type="ECO:0000256" key="5">
    <source>
        <dbReference type="ARBA" id="ARBA00022833"/>
    </source>
</evidence>
<evidence type="ECO:0000256" key="4">
    <source>
        <dbReference type="ARBA" id="ARBA00022801"/>
    </source>
</evidence>
<evidence type="ECO:0000313" key="10">
    <source>
        <dbReference type="EMBL" id="SNV55971.1"/>
    </source>
</evidence>
<dbReference type="EMBL" id="LT906468">
    <property type="protein sequence ID" value="SNV55971.1"/>
    <property type="molecule type" value="Genomic_DNA"/>
</dbReference>
<dbReference type="InterPro" id="IPR000834">
    <property type="entry name" value="Peptidase_M14"/>
</dbReference>
<organism evidence="10 11">
    <name type="scientific">Sphingobacterium mizutaii</name>
    <dbReference type="NCBI Taxonomy" id="1010"/>
    <lineage>
        <taxon>Bacteria</taxon>
        <taxon>Pseudomonadati</taxon>
        <taxon>Bacteroidota</taxon>
        <taxon>Sphingobacteriia</taxon>
        <taxon>Sphingobacteriales</taxon>
        <taxon>Sphingobacteriaceae</taxon>
        <taxon>Sphingobacterium</taxon>
    </lineage>
</organism>
<dbReference type="SUPFAM" id="SSF53187">
    <property type="entry name" value="Zn-dependent exopeptidases"/>
    <property type="match status" value="1"/>
</dbReference>
<name>A0AAJ4XEJ3_9SPHI</name>
<evidence type="ECO:0000256" key="2">
    <source>
        <dbReference type="ARBA" id="ARBA00005988"/>
    </source>
</evidence>
<dbReference type="PANTHER" id="PTHR11705">
    <property type="entry name" value="PROTEASE FAMILY M14 CARBOXYPEPTIDASE A,B"/>
    <property type="match status" value="1"/>
</dbReference>
<keyword evidence="5" id="KW-0862">Zinc</keyword>
<keyword evidence="10" id="KW-0121">Carboxypeptidase</keyword>
<dbReference type="Proteomes" id="UP000215355">
    <property type="component" value="Chromosome 1"/>
</dbReference>
<proteinExistence type="inferred from homology"/>
<evidence type="ECO:0000256" key="6">
    <source>
        <dbReference type="ARBA" id="ARBA00023049"/>
    </source>
</evidence>
<gene>
    <name evidence="10" type="ORF">SAMEA4412673_03253</name>
</gene>
<feature type="signal peptide" evidence="8">
    <location>
        <begin position="1"/>
        <end position="19"/>
    </location>
</feature>
<evidence type="ECO:0000256" key="8">
    <source>
        <dbReference type="SAM" id="SignalP"/>
    </source>
</evidence>
<dbReference type="Gene3D" id="3.40.630.10">
    <property type="entry name" value="Zn peptidases"/>
    <property type="match status" value="1"/>
</dbReference>
<sequence length="540" mass="59510">MKYWIILLLSCGMPFFVNAQWNYPNFDALTKQIQDVSSNKLVERTSIGKSVGSEDIPLIKIQNGKTPKPTLLIVAGVDGKHPAGVINSLNVAKQILALPTDQLNELLANKSIWIIPVLNVDAYKRNSNSAAWSSGNGRTIDNDRDGRIDEDPEVDLNKDGLISQMRIKTPAGPYRSHANNADYLVLAERNKGETGNYELYTEGRDADQDGAISEDGKTGVNLDKNFTFDYPFFEPETGDYAASEPETRAIIDLIFENPQIAAVLHFGLQNNLSVAEQFDQRKASERITKSWTNNDAQVSAFVSKIYNDAVKPMGEAPKMPAGKGNLSPTIYYHAGKFSFVTPSWWIPTISDTTKNAAPKVPATNNSDRFVNWVKNQGIQGAILPWTKVSHPDFPNQEVEVGGVVERFVNNPPVALLEASAKMHSNFVVELTRSLASLEFSSPKVTNLGDDIYRIEVKVFNTGAMPVYPEIADKIKHVSKMKSIMELQKGQSFLSGKRLQLYPTLQAGASNTFSWLVKGKGKVQVTVGCPTAGEKTLDINL</sequence>
<keyword evidence="3" id="KW-0645">Protease</keyword>
<evidence type="ECO:0000313" key="11">
    <source>
        <dbReference type="Proteomes" id="UP000215355"/>
    </source>
</evidence>
<comment type="similarity">
    <text evidence="2">Belongs to the peptidase M14 family.</text>
</comment>
<feature type="region of interest" description="Disordered" evidence="7">
    <location>
        <begin position="128"/>
        <end position="150"/>
    </location>
</feature>
<reference evidence="10 11" key="1">
    <citation type="submission" date="2017-06" db="EMBL/GenBank/DDBJ databases">
        <authorList>
            <consortium name="Pathogen Informatics"/>
        </authorList>
    </citation>
    <scope>NUCLEOTIDE SEQUENCE [LARGE SCALE GENOMIC DNA]</scope>
    <source>
        <strain evidence="10 11">NCTC12149</strain>
    </source>
</reference>
<keyword evidence="6" id="KW-0482">Metalloprotease</keyword>
<feature type="compositionally biased region" description="Basic and acidic residues" evidence="7">
    <location>
        <begin position="140"/>
        <end position="149"/>
    </location>
</feature>
<feature type="domain" description="Peptidase M14" evidence="9">
    <location>
        <begin position="23"/>
        <end position="351"/>
    </location>
</feature>
<evidence type="ECO:0000256" key="3">
    <source>
        <dbReference type="ARBA" id="ARBA00022670"/>
    </source>
</evidence>
<protein>
    <submittedName>
        <fullName evidence="10">Zinc carboxypeptidase</fullName>
    </submittedName>
</protein>
<dbReference type="GO" id="GO:0004181">
    <property type="term" value="F:metallocarboxypeptidase activity"/>
    <property type="evidence" value="ECO:0007669"/>
    <property type="project" value="InterPro"/>
</dbReference>
<comment type="cofactor">
    <cofactor evidence="1">
        <name>Zn(2+)</name>
        <dbReference type="ChEBI" id="CHEBI:29105"/>
    </cofactor>
</comment>
<feature type="chain" id="PRO_5042556091" evidence="8">
    <location>
        <begin position="20"/>
        <end position="540"/>
    </location>
</feature>
<evidence type="ECO:0000259" key="9">
    <source>
        <dbReference type="SMART" id="SM00631"/>
    </source>
</evidence>
<dbReference type="SMART" id="SM00631">
    <property type="entry name" value="Zn_pept"/>
    <property type="match status" value="1"/>
</dbReference>
<dbReference type="RefSeq" id="WP_093100240.1">
    <property type="nucleotide sequence ID" value="NZ_FNGK01000006.1"/>
</dbReference>
<dbReference type="KEGG" id="smiz:4412673_03253"/>
<feature type="compositionally biased region" description="Low complexity" evidence="7">
    <location>
        <begin position="128"/>
        <end position="137"/>
    </location>
</feature>
<dbReference type="Pfam" id="PF00246">
    <property type="entry name" value="Peptidase_M14"/>
    <property type="match status" value="1"/>
</dbReference>
<evidence type="ECO:0000256" key="7">
    <source>
        <dbReference type="SAM" id="MobiDB-lite"/>
    </source>
</evidence>
<accession>A0AAJ4XEJ3</accession>